<reference evidence="2 3" key="1">
    <citation type="submission" date="2019-06" db="EMBL/GenBank/DDBJ databases">
        <authorList>
            <person name="Livingstone P."/>
            <person name="Whitworth D."/>
        </authorList>
    </citation>
    <scope>NUCLEOTIDE SEQUENCE [LARGE SCALE GENOMIC DNA]</scope>
    <source>
        <strain evidence="2 3">AM401</strain>
    </source>
</reference>
<accession>A0A540X6W9</accession>
<dbReference type="NCBIfam" id="TIGR04222">
    <property type="entry name" value="near_uncomplex"/>
    <property type="match status" value="1"/>
</dbReference>
<gene>
    <name evidence="2" type="ORF">FJV41_05060</name>
</gene>
<dbReference type="Proteomes" id="UP000315369">
    <property type="component" value="Unassembled WGS sequence"/>
</dbReference>
<organism evidence="2 3">
    <name type="scientific">Myxococcus llanfairpwllgwyngyllgogerychwyrndrobwllllantysiliogogogochensis</name>
    <dbReference type="NCBI Taxonomy" id="2590453"/>
    <lineage>
        <taxon>Bacteria</taxon>
        <taxon>Pseudomonadati</taxon>
        <taxon>Myxococcota</taxon>
        <taxon>Myxococcia</taxon>
        <taxon>Myxococcales</taxon>
        <taxon>Cystobacterineae</taxon>
        <taxon>Myxococcaceae</taxon>
        <taxon>Myxococcus</taxon>
    </lineage>
</organism>
<evidence type="ECO:0000256" key="1">
    <source>
        <dbReference type="SAM" id="Phobius"/>
    </source>
</evidence>
<name>A0A540X6W9_9BACT</name>
<evidence type="ECO:0000313" key="3">
    <source>
        <dbReference type="Proteomes" id="UP000315369"/>
    </source>
</evidence>
<comment type="caution">
    <text evidence="2">The sequence shown here is derived from an EMBL/GenBank/DDBJ whole genome shotgun (WGS) entry which is preliminary data.</text>
</comment>
<dbReference type="OrthoDB" id="5383129at2"/>
<proteinExistence type="predicted"/>
<feature type="transmembrane region" description="Helical" evidence="1">
    <location>
        <begin position="177"/>
        <end position="195"/>
    </location>
</feature>
<keyword evidence="3" id="KW-1185">Reference proteome</keyword>
<evidence type="ECO:0000313" key="2">
    <source>
        <dbReference type="EMBL" id="TQF17046.1"/>
    </source>
</evidence>
<dbReference type="EMBL" id="VIFM01000013">
    <property type="protein sequence ID" value="TQF17046.1"/>
    <property type="molecule type" value="Genomic_DNA"/>
</dbReference>
<feature type="transmembrane region" description="Helical" evidence="1">
    <location>
        <begin position="16"/>
        <end position="38"/>
    </location>
</feature>
<keyword evidence="1" id="KW-0472">Membrane</keyword>
<keyword evidence="1" id="KW-0812">Transmembrane</keyword>
<dbReference type="AlphaFoldDB" id="A0A540X6W9"/>
<keyword evidence="1" id="KW-1133">Transmembrane helix</keyword>
<protein>
    <submittedName>
        <fullName evidence="2">TIGR04222 domain-containing membrane protein</fullName>
    </submittedName>
</protein>
<sequence>MEAATMNPLEMSGPQFLGLFAALFALAFLVGLLLRYLLRQPGGAPGALPRHPDPYEIAMLSGPKAVVHAALARLLHDGSIRMDGARLESTGSRPPDAAFIERVVCRAVTDGEVKSSELLKRAEPAIQQLKPALIERGWLVDDAWGWRARWLPPLPCLAVLLLGLTKISVGLERDKPVGLLVVFCCVATVGIGFLAQRVWTSRRGASVLQKLRWQERPLRTVAGSAESPAMLNGHEVGMAVALFGLGAMSTSDFELLRREVDPGSNSFGFGDSSSGGDGCGGGDGGGGGCGGCGGGD</sequence>
<dbReference type="InterPro" id="IPR026467">
    <property type="entry name" value="Ser/Gly_Cys_C_dom"/>
</dbReference>